<evidence type="ECO:0000256" key="12">
    <source>
        <dbReference type="ARBA" id="ARBA00048988"/>
    </source>
</evidence>
<dbReference type="InterPro" id="IPR045562">
    <property type="entry name" value="RecG_dom3_C"/>
</dbReference>
<dbReference type="GO" id="GO:0003677">
    <property type="term" value="F:DNA binding"/>
    <property type="evidence" value="ECO:0007669"/>
    <property type="project" value="UniProtKB-KW"/>
</dbReference>
<dbReference type="SUPFAM" id="SSF50249">
    <property type="entry name" value="Nucleic acid-binding proteins"/>
    <property type="match status" value="1"/>
</dbReference>
<evidence type="ECO:0000259" key="15">
    <source>
        <dbReference type="PROSITE" id="PS51194"/>
    </source>
</evidence>
<evidence type="ECO:0000256" key="2">
    <source>
        <dbReference type="ARBA" id="ARBA00022741"/>
    </source>
</evidence>
<keyword evidence="5 13" id="KW-0347">Helicase</keyword>
<evidence type="ECO:0000256" key="11">
    <source>
        <dbReference type="ARBA" id="ARBA00034617"/>
    </source>
</evidence>
<evidence type="ECO:0000256" key="1">
    <source>
        <dbReference type="ARBA" id="ARBA00007504"/>
    </source>
</evidence>
<dbReference type="AlphaFoldDB" id="A0A1I5I7P7"/>
<dbReference type="Gene3D" id="2.40.50.140">
    <property type="entry name" value="Nucleic acid-binding proteins"/>
    <property type="match status" value="1"/>
</dbReference>
<dbReference type="PROSITE" id="PS51192">
    <property type="entry name" value="HELICASE_ATP_BIND_1"/>
    <property type="match status" value="1"/>
</dbReference>
<accession>A0A1I5I7P7</accession>
<keyword evidence="8 13" id="KW-0233">DNA recombination</keyword>
<proteinExistence type="inferred from homology"/>
<dbReference type="EC" id="5.6.2.4" evidence="13"/>
<comment type="catalytic activity">
    <reaction evidence="11 13">
        <text>Couples ATP hydrolysis with the unwinding of duplex DNA by translocating in the 3'-5' direction.</text>
        <dbReference type="EC" id="5.6.2.4"/>
    </reaction>
</comment>
<dbReference type="PANTHER" id="PTHR47964">
    <property type="entry name" value="ATP-DEPENDENT DNA HELICASE HOMOLOG RECG, CHLOROPLASTIC"/>
    <property type="match status" value="1"/>
</dbReference>
<dbReference type="OrthoDB" id="9804325at2"/>
<keyword evidence="6 13" id="KW-0067">ATP-binding</keyword>
<keyword evidence="7" id="KW-0238">DNA-binding</keyword>
<keyword evidence="17" id="KW-1185">Reference proteome</keyword>
<dbReference type="NCBIfam" id="NF008168">
    <property type="entry name" value="PRK10917.2-2"/>
    <property type="match status" value="1"/>
</dbReference>
<dbReference type="SMART" id="SM00487">
    <property type="entry name" value="DEXDc"/>
    <property type="match status" value="1"/>
</dbReference>
<evidence type="ECO:0000256" key="5">
    <source>
        <dbReference type="ARBA" id="ARBA00022806"/>
    </source>
</evidence>
<dbReference type="GO" id="GO:0043138">
    <property type="term" value="F:3'-5' DNA helicase activity"/>
    <property type="evidence" value="ECO:0007669"/>
    <property type="project" value="UniProtKB-EC"/>
</dbReference>
<comment type="similarity">
    <text evidence="1 13">Belongs to the helicase family. RecG subfamily.</text>
</comment>
<dbReference type="InterPro" id="IPR047112">
    <property type="entry name" value="RecG/Mfd"/>
</dbReference>
<dbReference type="SUPFAM" id="SSF52540">
    <property type="entry name" value="P-loop containing nucleoside triphosphate hydrolases"/>
    <property type="match status" value="2"/>
</dbReference>
<evidence type="ECO:0000256" key="13">
    <source>
        <dbReference type="RuleBase" id="RU363016"/>
    </source>
</evidence>
<dbReference type="InterPro" id="IPR014001">
    <property type="entry name" value="Helicase_ATP-bd"/>
</dbReference>
<dbReference type="GO" id="GO:0006281">
    <property type="term" value="P:DNA repair"/>
    <property type="evidence" value="ECO:0007669"/>
    <property type="project" value="UniProtKB-UniRule"/>
</dbReference>
<organism evidence="16 17">
    <name type="scientific">Cohaesibacter marisflavi</name>
    <dbReference type="NCBI Taxonomy" id="655353"/>
    <lineage>
        <taxon>Bacteria</taxon>
        <taxon>Pseudomonadati</taxon>
        <taxon>Pseudomonadota</taxon>
        <taxon>Alphaproteobacteria</taxon>
        <taxon>Hyphomicrobiales</taxon>
        <taxon>Cohaesibacteraceae</taxon>
    </lineage>
</organism>
<evidence type="ECO:0000256" key="6">
    <source>
        <dbReference type="ARBA" id="ARBA00022840"/>
    </source>
</evidence>
<dbReference type="STRING" id="655353.SAMN04488056_108103"/>
<keyword evidence="3 13" id="KW-0227">DNA damage</keyword>
<evidence type="ECO:0000313" key="17">
    <source>
        <dbReference type="Proteomes" id="UP000199236"/>
    </source>
</evidence>
<dbReference type="SMART" id="SM00490">
    <property type="entry name" value="HELICc"/>
    <property type="match status" value="1"/>
</dbReference>
<dbReference type="GO" id="GO:0016887">
    <property type="term" value="F:ATP hydrolysis activity"/>
    <property type="evidence" value="ECO:0007669"/>
    <property type="project" value="RHEA"/>
</dbReference>
<dbReference type="InterPro" id="IPR004609">
    <property type="entry name" value="ATP-dep_DNA_helicase_RecG"/>
</dbReference>
<name>A0A1I5I7P7_9HYPH</name>
<dbReference type="CDD" id="cd04488">
    <property type="entry name" value="RecG_wedge_OBF"/>
    <property type="match status" value="1"/>
</dbReference>
<dbReference type="NCBIfam" id="TIGR00643">
    <property type="entry name" value="recG"/>
    <property type="match status" value="1"/>
</dbReference>
<dbReference type="GO" id="GO:0006310">
    <property type="term" value="P:DNA recombination"/>
    <property type="evidence" value="ECO:0007669"/>
    <property type="project" value="UniProtKB-UniRule"/>
</dbReference>
<dbReference type="NCBIfam" id="NF008164">
    <property type="entry name" value="PRK10917.1-2"/>
    <property type="match status" value="1"/>
</dbReference>
<gene>
    <name evidence="16" type="ORF">SAMN04488056_108103</name>
</gene>
<dbReference type="Pfam" id="PF00270">
    <property type="entry name" value="DEAD"/>
    <property type="match status" value="1"/>
</dbReference>
<sequence>MRPNRLNHYFASLTTLKGVGPKISQSFARLLRGDVLLEARRIDLLLHMPVAVIDRSLQPALAEAPDGVIVTLCLTIDKHLPPPRHNKRVPYRILAHDETDEITITYFHANGGYLERQMPVGSVRYVSGKLERFNGVPQITHPDHVVSEDDFATMPLIEPVYPLTAGLSGKMVHKTVEASLEDLEPLPEWQEKALLEREGWPAFHEALDRIHNPLGLADLDLTSIARRRLAYDECLASQLALSLVRSNVKKAKGLARRWEGKLKAELTEALPFTLTGSQQQAIAEIEEDLALPERMLRLVQGDVGSGKTMVALMAAADVIESGAQVAMMAPTDLLARQHYQSVKALCEAVGIRVAVMTGKDSAGVKRQTLKALEQGDIDFLIGTHALFQPSVVFADLGLAIVDEQHRFGVHQRLTLSDKGVATDLLVMTATPIPRTLVLTHYGDMDVSLLTEKPAGRKPIETRTMSLDRLGELVGRLNTALEKGAKCYWVCPLVEESEVLEVTAAEDRHESLKKVFGDKVELIHGRMSADEKKAAMEHFKDGDAQILVATTVIEVGVDVPEATIMVIEHAERFGLAQLHQLRGRVGRGDKASSCILLFQGPLGNIAKERLNMMRETEDGFRIAEADLRLRGEGDVLGTKQSGMPGFRVTDPEVHKDLMEMARKEARLIIEMDPGLTGKRGDALRDLLYLFGRDEAIRLLKAG</sequence>
<dbReference type="RefSeq" id="WP_090073677.1">
    <property type="nucleotide sequence ID" value="NZ_FOVR01000008.1"/>
</dbReference>
<reference evidence="16 17" key="1">
    <citation type="submission" date="2016-10" db="EMBL/GenBank/DDBJ databases">
        <authorList>
            <person name="de Groot N.N."/>
        </authorList>
    </citation>
    <scope>NUCLEOTIDE SEQUENCE [LARGE SCALE GENOMIC DNA]</scope>
    <source>
        <strain evidence="16 17">CGMCC 1.9157</strain>
    </source>
</reference>
<dbReference type="InterPro" id="IPR027417">
    <property type="entry name" value="P-loop_NTPase"/>
</dbReference>
<evidence type="ECO:0000256" key="7">
    <source>
        <dbReference type="ARBA" id="ARBA00023125"/>
    </source>
</evidence>
<feature type="domain" description="Helicase ATP-binding" evidence="14">
    <location>
        <begin position="288"/>
        <end position="449"/>
    </location>
</feature>
<dbReference type="PANTHER" id="PTHR47964:SF1">
    <property type="entry name" value="ATP-DEPENDENT DNA HELICASE HOMOLOG RECG, CHLOROPLASTIC"/>
    <property type="match status" value="1"/>
</dbReference>
<dbReference type="Proteomes" id="UP000199236">
    <property type="component" value="Unassembled WGS sequence"/>
</dbReference>
<protein>
    <recommendedName>
        <fullName evidence="13">ATP-dependent DNA helicase RecG</fullName>
        <ecNumber evidence="13">5.6.2.4</ecNumber>
    </recommendedName>
</protein>
<dbReference type="PROSITE" id="PS51194">
    <property type="entry name" value="HELICASE_CTER"/>
    <property type="match status" value="1"/>
</dbReference>
<evidence type="ECO:0000256" key="8">
    <source>
        <dbReference type="ARBA" id="ARBA00023172"/>
    </source>
</evidence>
<dbReference type="InterPro" id="IPR001650">
    <property type="entry name" value="Helicase_C-like"/>
</dbReference>
<dbReference type="GO" id="GO:0005524">
    <property type="term" value="F:ATP binding"/>
    <property type="evidence" value="ECO:0007669"/>
    <property type="project" value="UniProtKB-KW"/>
</dbReference>
<evidence type="ECO:0000256" key="9">
    <source>
        <dbReference type="ARBA" id="ARBA00023204"/>
    </source>
</evidence>
<keyword evidence="9 13" id="KW-0234">DNA repair</keyword>
<evidence type="ECO:0000259" key="14">
    <source>
        <dbReference type="PROSITE" id="PS51192"/>
    </source>
</evidence>
<evidence type="ECO:0000313" key="16">
    <source>
        <dbReference type="EMBL" id="SFO56688.1"/>
    </source>
</evidence>
<feature type="domain" description="Helicase C-terminal" evidence="15">
    <location>
        <begin position="472"/>
        <end position="627"/>
    </location>
</feature>
<keyword evidence="10" id="KW-0413">Isomerase</keyword>
<dbReference type="EMBL" id="FOVR01000008">
    <property type="protein sequence ID" value="SFO56688.1"/>
    <property type="molecule type" value="Genomic_DNA"/>
</dbReference>
<dbReference type="InterPro" id="IPR011545">
    <property type="entry name" value="DEAD/DEAH_box_helicase_dom"/>
</dbReference>
<comment type="catalytic activity">
    <reaction evidence="12 13">
        <text>ATP + H2O = ADP + phosphate + H(+)</text>
        <dbReference type="Rhea" id="RHEA:13065"/>
        <dbReference type="ChEBI" id="CHEBI:15377"/>
        <dbReference type="ChEBI" id="CHEBI:15378"/>
        <dbReference type="ChEBI" id="CHEBI:30616"/>
        <dbReference type="ChEBI" id="CHEBI:43474"/>
        <dbReference type="ChEBI" id="CHEBI:456216"/>
        <dbReference type="EC" id="5.6.2.4"/>
    </reaction>
</comment>
<evidence type="ECO:0000256" key="4">
    <source>
        <dbReference type="ARBA" id="ARBA00022801"/>
    </source>
</evidence>
<evidence type="ECO:0000256" key="3">
    <source>
        <dbReference type="ARBA" id="ARBA00022763"/>
    </source>
</evidence>
<keyword evidence="2 13" id="KW-0547">Nucleotide-binding</keyword>
<dbReference type="Pfam" id="PF00271">
    <property type="entry name" value="Helicase_C"/>
    <property type="match status" value="1"/>
</dbReference>
<keyword evidence="4 13" id="KW-0378">Hydrolase</keyword>
<dbReference type="InterPro" id="IPR012340">
    <property type="entry name" value="NA-bd_OB-fold"/>
</dbReference>
<comment type="function">
    <text evidence="13">Plays a critical role in recombination and DNA repair. Helps process Holliday junction intermediates to mature products by catalyzing branch migration. Has replication fork regression activity, unwinds stalled or blocked replication forks to make a HJ that can be resolved. Has a DNA unwinding activity characteristic of a DNA helicase with 3'-5' polarity.</text>
</comment>
<dbReference type="CDD" id="cd17992">
    <property type="entry name" value="DEXHc_RecG"/>
    <property type="match status" value="1"/>
</dbReference>
<dbReference type="Gene3D" id="3.40.50.300">
    <property type="entry name" value="P-loop containing nucleotide triphosphate hydrolases"/>
    <property type="match status" value="2"/>
</dbReference>
<evidence type="ECO:0000256" key="10">
    <source>
        <dbReference type="ARBA" id="ARBA00023235"/>
    </source>
</evidence>
<dbReference type="Pfam" id="PF19833">
    <property type="entry name" value="RecG_dom3_C"/>
    <property type="match status" value="1"/>
</dbReference>